<dbReference type="GO" id="GO:0007173">
    <property type="term" value="P:epidermal growth factor receptor signaling pathway"/>
    <property type="evidence" value="ECO:0007669"/>
    <property type="project" value="InterPro"/>
</dbReference>
<dbReference type="PROSITE" id="PS00022">
    <property type="entry name" value="EGF_1"/>
    <property type="match status" value="1"/>
</dbReference>
<feature type="domain" description="EGF-like" evidence="4">
    <location>
        <begin position="66"/>
        <end position="110"/>
    </location>
</feature>
<keyword evidence="1" id="KW-0245">EGF-like domain</keyword>
<accession>A0A1D1UFA5</accession>
<dbReference type="SUPFAM" id="SSF57196">
    <property type="entry name" value="EGF/Laminin"/>
    <property type="match status" value="1"/>
</dbReference>
<dbReference type="InterPro" id="IPR000742">
    <property type="entry name" value="EGF"/>
</dbReference>
<evidence type="ECO:0000259" key="4">
    <source>
        <dbReference type="PROSITE" id="PS50026"/>
    </source>
</evidence>
<comment type="caution">
    <text evidence="1">Lacks conserved residue(s) required for the propagation of feature annotation.</text>
</comment>
<dbReference type="PANTHER" id="PTHR12332">
    <property type="entry name" value="KEREN-RELATED"/>
    <property type="match status" value="1"/>
</dbReference>
<evidence type="ECO:0000313" key="5">
    <source>
        <dbReference type="EMBL" id="GAU88454.1"/>
    </source>
</evidence>
<dbReference type="AlphaFoldDB" id="A0A1D1UFA5"/>
<dbReference type="STRING" id="947166.A0A1D1UFA5"/>
<dbReference type="GO" id="GO:0005154">
    <property type="term" value="F:epidermal growth factor receptor binding"/>
    <property type="evidence" value="ECO:0007669"/>
    <property type="project" value="InterPro"/>
</dbReference>
<feature type="disulfide bond" evidence="1">
    <location>
        <begin position="100"/>
        <end position="109"/>
    </location>
</feature>
<evidence type="ECO:0000256" key="1">
    <source>
        <dbReference type="PROSITE-ProRule" id="PRU00076"/>
    </source>
</evidence>
<gene>
    <name evidence="5" type="primary">RvY_01151-1</name>
    <name evidence="5" type="synonym">RvY_01151.1</name>
    <name evidence="5" type="ORF">RvY_01151</name>
</gene>
<dbReference type="Gene3D" id="2.10.25.10">
    <property type="entry name" value="Laminin"/>
    <property type="match status" value="1"/>
</dbReference>
<name>A0A1D1UFA5_RAMVA</name>
<feature type="region of interest" description="Disordered" evidence="2">
    <location>
        <begin position="39"/>
        <end position="64"/>
    </location>
</feature>
<keyword evidence="1" id="KW-1015">Disulfide bond</keyword>
<keyword evidence="6" id="KW-1185">Reference proteome</keyword>
<dbReference type="PROSITE" id="PS01186">
    <property type="entry name" value="EGF_2"/>
    <property type="match status" value="1"/>
</dbReference>
<dbReference type="CDD" id="cd00054">
    <property type="entry name" value="EGF_CA"/>
    <property type="match status" value="1"/>
</dbReference>
<feature type="region of interest" description="Disordered" evidence="2">
    <location>
        <begin position="275"/>
        <end position="303"/>
    </location>
</feature>
<feature type="transmembrane region" description="Helical" evidence="3">
    <location>
        <begin position="132"/>
        <end position="154"/>
    </location>
</feature>
<dbReference type="SMART" id="SM00181">
    <property type="entry name" value="EGF"/>
    <property type="match status" value="1"/>
</dbReference>
<keyword evidence="3" id="KW-0472">Membrane</keyword>
<proteinExistence type="predicted"/>
<dbReference type="PROSITE" id="PS50026">
    <property type="entry name" value="EGF_3"/>
    <property type="match status" value="1"/>
</dbReference>
<dbReference type="EMBL" id="BDGG01000001">
    <property type="protein sequence ID" value="GAU88454.1"/>
    <property type="molecule type" value="Genomic_DNA"/>
</dbReference>
<sequence length="303" mass="33717">MDLMKLLRRRDCHLQFRYLFLLWITSYIRLSDSCSIRQRGAPKGSRSPPLATLPDSQQQTGNQTSQQFDCPATYQRWYCLNGATCFTVKIGDTILYSCRCALGYMGQRCEYKDLDQDYLPVRNRHMVRQATIAGVTTAVVLVVIIVIIAVTIYIRRRREAKQAGETTLSQEQLQRIPFGRALSRTDQYKTGQVSRQFSGSTGGSASRVLFSNPSNQSGSSQGPVRIPERQALLSPAPDRFGKAPRAAVSEMNLSDGDTNDSDDVRIVVHDTTRYVAHESPHPYSASESSIAPSAGAKRISNVT</sequence>
<evidence type="ECO:0000313" key="6">
    <source>
        <dbReference type="Proteomes" id="UP000186922"/>
    </source>
</evidence>
<comment type="caution">
    <text evidence="5">The sequence shown here is derived from an EMBL/GenBank/DDBJ whole genome shotgun (WGS) entry which is preliminary data.</text>
</comment>
<dbReference type="GO" id="GO:0048018">
    <property type="term" value="F:receptor ligand activity"/>
    <property type="evidence" value="ECO:0007669"/>
    <property type="project" value="InterPro"/>
</dbReference>
<reference evidence="5 6" key="1">
    <citation type="journal article" date="2016" name="Nat. Commun.">
        <title>Extremotolerant tardigrade genome and improved radiotolerance of human cultured cells by tardigrade-unique protein.</title>
        <authorList>
            <person name="Hashimoto T."/>
            <person name="Horikawa D.D."/>
            <person name="Saito Y."/>
            <person name="Kuwahara H."/>
            <person name="Kozuka-Hata H."/>
            <person name="Shin-I T."/>
            <person name="Minakuchi Y."/>
            <person name="Ohishi K."/>
            <person name="Motoyama A."/>
            <person name="Aizu T."/>
            <person name="Enomoto A."/>
            <person name="Kondo K."/>
            <person name="Tanaka S."/>
            <person name="Hara Y."/>
            <person name="Koshikawa S."/>
            <person name="Sagara H."/>
            <person name="Miura T."/>
            <person name="Yokobori S."/>
            <person name="Miyagawa K."/>
            <person name="Suzuki Y."/>
            <person name="Kubo T."/>
            <person name="Oyama M."/>
            <person name="Kohara Y."/>
            <person name="Fujiyama A."/>
            <person name="Arakawa K."/>
            <person name="Katayama T."/>
            <person name="Toyoda A."/>
            <person name="Kunieda T."/>
        </authorList>
    </citation>
    <scope>NUCLEOTIDE SEQUENCE [LARGE SCALE GENOMIC DNA]</scope>
    <source>
        <strain evidence="5 6">YOKOZUNA-1</strain>
    </source>
</reference>
<feature type="compositionally biased region" description="Polar residues" evidence="2">
    <location>
        <begin position="186"/>
        <end position="199"/>
    </location>
</feature>
<keyword evidence="3" id="KW-0812">Transmembrane</keyword>
<evidence type="ECO:0000256" key="2">
    <source>
        <dbReference type="SAM" id="MobiDB-lite"/>
    </source>
</evidence>
<dbReference type="OrthoDB" id="6233064at2759"/>
<feature type="region of interest" description="Disordered" evidence="2">
    <location>
        <begin position="186"/>
        <end position="225"/>
    </location>
</feature>
<evidence type="ECO:0000256" key="3">
    <source>
        <dbReference type="SAM" id="Phobius"/>
    </source>
</evidence>
<dbReference type="PANTHER" id="PTHR12332:SF1">
    <property type="entry name" value="KEREN-RELATED"/>
    <property type="match status" value="1"/>
</dbReference>
<keyword evidence="3" id="KW-1133">Transmembrane helix</keyword>
<feature type="compositionally biased region" description="Low complexity" evidence="2">
    <location>
        <begin position="211"/>
        <end position="223"/>
    </location>
</feature>
<dbReference type="InterPro" id="IPR043403">
    <property type="entry name" value="Gurken/Spitz"/>
</dbReference>
<protein>
    <recommendedName>
        <fullName evidence="4">EGF-like domain-containing protein</fullName>
    </recommendedName>
</protein>
<organism evidence="5 6">
    <name type="scientific">Ramazzottius varieornatus</name>
    <name type="common">Water bear</name>
    <name type="synonym">Tardigrade</name>
    <dbReference type="NCBI Taxonomy" id="947166"/>
    <lineage>
        <taxon>Eukaryota</taxon>
        <taxon>Metazoa</taxon>
        <taxon>Ecdysozoa</taxon>
        <taxon>Tardigrada</taxon>
        <taxon>Eutardigrada</taxon>
        <taxon>Parachela</taxon>
        <taxon>Hypsibioidea</taxon>
        <taxon>Ramazzottiidae</taxon>
        <taxon>Ramazzottius</taxon>
    </lineage>
</organism>
<dbReference type="Proteomes" id="UP000186922">
    <property type="component" value="Unassembled WGS sequence"/>
</dbReference>